<reference evidence="17" key="1">
    <citation type="journal article" date="2020" name="PLoS Negl. Trop. Dis.">
        <title>High-quality nuclear genome for Sarcoptes scabiei-A critical resource for a neglected parasite.</title>
        <authorList>
            <person name="Korhonen P.K."/>
            <person name="Gasser R.B."/>
            <person name="Ma G."/>
            <person name="Wang T."/>
            <person name="Stroehlein A.J."/>
            <person name="Young N.D."/>
            <person name="Ang C.S."/>
            <person name="Fernando D.D."/>
            <person name="Lu H.C."/>
            <person name="Taylor S."/>
            <person name="Reynolds S.L."/>
            <person name="Mofiz E."/>
            <person name="Najaraj S.H."/>
            <person name="Gowda H."/>
            <person name="Madugundu A."/>
            <person name="Renuse S."/>
            <person name="Holt D."/>
            <person name="Pandey A."/>
            <person name="Papenfuss A.T."/>
            <person name="Fischer K."/>
        </authorList>
    </citation>
    <scope>NUCLEOTIDE SEQUENCE [LARGE SCALE GENOMIC DNA]</scope>
</reference>
<dbReference type="InterPro" id="IPR036646">
    <property type="entry name" value="PGAM_B_sf"/>
</dbReference>
<proteinExistence type="inferred from homology"/>
<dbReference type="SUPFAM" id="SSF52540">
    <property type="entry name" value="P-loop containing nucleoside triphosphate hydrolases"/>
    <property type="match status" value="1"/>
</dbReference>
<dbReference type="FunFam" id="3.40.50.300:FF:001975">
    <property type="entry name" value="ATP-dependent DNA helicase"/>
    <property type="match status" value="1"/>
</dbReference>
<protein>
    <recommendedName>
        <fullName evidence="4">phosphoglycerate mutase (2,3-diphosphoglycerate-independent)</fullName>
        <ecNumber evidence="4">5.4.2.12</ecNumber>
    </recommendedName>
</protein>
<dbReference type="InterPro" id="IPR011258">
    <property type="entry name" value="BPG-indep_PGM_N"/>
</dbReference>
<evidence type="ECO:0000256" key="3">
    <source>
        <dbReference type="ARBA" id="ARBA00008819"/>
    </source>
</evidence>
<keyword evidence="5" id="KW-0479">Metal-binding</keyword>
<feature type="compositionally biased region" description="Low complexity" evidence="12">
    <location>
        <begin position="631"/>
        <end position="645"/>
    </location>
</feature>
<dbReference type="InterPro" id="IPR036388">
    <property type="entry name" value="WH-like_DNA-bd_sf"/>
</dbReference>
<dbReference type="Proteomes" id="UP000070412">
    <property type="component" value="Unassembled WGS sequence"/>
</dbReference>
<dbReference type="HAMAP" id="MF_01038">
    <property type="entry name" value="GpmI"/>
    <property type="match status" value="1"/>
</dbReference>
<dbReference type="GO" id="GO:0005524">
    <property type="term" value="F:ATP binding"/>
    <property type="evidence" value="ECO:0007669"/>
    <property type="project" value="UniProtKB-KW"/>
</dbReference>
<dbReference type="SUPFAM" id="SSF53649">
    <property type="entry name" value="Alkaline phosphatase-like"/>
    <property type="match status" value="1"/>
</dbReference>
<dbReference type="PROSITE" id="PS51192">
    <property type="entry name" value="HELICASE_ATP_BIND_1"/>
    <property type="match status" value="1"/>
</dbReference>
<dbReference type="AlphaFoldDB" id="A0A834R357"/>
<dbReference type="Pfam" id="PF00271">
    <property type="entry name" value="Helicase_C"/>
    <property type="match status" value="1"/>
</dbReference>
<dbReference type="GO" id="GO:0004386">
    <property type="term" value="F:helicase activity"/>
    <property type="evidence" value="ECO:0007669"/>
    <property type="project" value="InterPro"/>
</dbReference>
<keyword evidence="6" id="KW-0547">Nucleotide-binding</keyword>
<evidence type="ECO:0000256" key="12">
    <source>
        <dbReference type="SAM" id="MobiDB-lite"/>
    </source>
</evidence>
<dbReference type="InterPro" id="IPR006124">
    <property type="entry name" value="Metalloenzyme"/>
</dbReference>
<dbReference type="EMBL" id="WVUK01000065">
    <property type="protein sequence ID" value="KAF7488810.1"/>
    <property type="molecule type" value="Genomic_DNA"/>
</dbReference>
<feature type="region of interest" description="Disordered" evidence="12">
    <location>
        <begin position="624"/>
        <end position="645"/>
    </location>
</feature>
<evidence type="ECO:0000313" key="15">
    <source>
        <dbReference type="EMBL" id="KAF7488810.1"/>
    </source>
</evidence>
<dbReference type="GO" id="GO:0006007">
    <property type="term" value="P:glucose catabolic process"/>
    <property type="evidence" value="ECO:0007669"/>
    <property type="project" value="InterPro"/>
</dbReference>
<keyword evidence="7" id="KW-0067">ATP-binding</keyword>
<keyword evidence="17" id="KW-1185">Reference proteome</keyword>
<dbReference type="GO" id="GO:0006096">
    <property type="term" value="P:glycolytic process"/>
    <property type="evidence" value="ECO:0007669"/>
    <property type="project" value="UniProtKB-UniPathway"/>
</dbReference>
<dbReference type="InterPro" id="IPR004589">
    <property type="entry name" value="DNA_helicase_ATP-dep_RecQ"/>
</dbReference>
<evidence type="ECO:0000259" key="14">
    <source>
        <dbReference type="PROSITE" id="PS51194"/>
    </source>
</evidence>
<dbReference type="InterPro" id="IPR001650">
    <property type="entry name" value="Helicase_C-like"/>
</dbReference>
<dbReference type="PANTHER" id="PTHR31637">
    <property type="entry name" value="2,3-BISPHOSPHOGLYCERATE-INDEPENDENT PHOSPHOGLYCERATE MUTASE"/>
    <property type="match status" value="1"/>
</dbReference>
<dbReference type="CDD" id="cd18794">
    <property type="entry name" value="SF2_C_RecQ"/>
    <property type="match status" value="1"/>
</dbReference>
<evidence type="ECO:0000313" key="16">
    <source>
        <dbReference type="EnsemblMetazoa" id="KAF7488810.1"/>
    </source>
</evidence>
<keyword evidence="10" id="KW-0413">Isomerase</keyword>
<dbReference type="Gene3D" id="3.40.50.300">
    <property type="entry name" value="P-loop containing nucleotide triphosphate hydrolases"/>
    <property type="match status" value="2"/>
</dbReference>
<reference evidence="16" key="3">
    <citation type="submission" date="2022-06" db="UniProtKB">
        <authorList>
            <consortium name="EnsemblMetazoa"/>
        </authorList>
    </citation>
    <scope>IDENTIFICATION</scope>
</reference>
<reference evidence="15" key="2">
    <citation type="submission" date="2020-01" db="EMBL/GenBank/DDBJ databases">
        <authorList>
            <person name="Korhonen P.K.K."/>
            <person name="Guangxu M.G."/>
            <person name="Wang T.W."/>
            <person name="Stroehlein A.J.S."/>
            <person name="Young N.D."/>
            <person name="Ang C.-S.A."/>
            <person name="Fernando D.W.F."/>
            <person name="Lu H.L."/>
            <person name="Taylor S.T."/>
            <person name="Ehtesham M.E.M."/>
            <person name="Najaraj S.H.N."/>
            <person name="Harsha G.H.G."/>
            <person name="Madugundu A.M."/>
            <person name="Renuse S.R."/>
            <person name="Holt D.H."/>
            <person name="Pandey A.P."/>
            <person name="Papenfuss A.P."/>
            <person name="Gasser R.B.G."/>
            <person name="Fischer K.F."/>
        </authorList>
    </citation>
    <scope>NUCLEOTIDE SEQUENCE</scope>
    <source>
        <strain evidence="15">SSS_KF_BRIS2020</strain>
    </source>
</reference>
<dbReference type="InterPro" id="IPR011545">
    <property type="entry name" value="DEAD/DEAH_box_helicase_dom"/>
</dbReference>
<dbReference type="GO" id="GO:0003676">
    <property type="term" value="F:nucleic acid binding"/>
    <property type="evidence" value="ECO:0007669"/>
    <property type="project" value="InterPro"/>
</dbReference>
<dbReference type="PROSITE" id="PS51194">
    <property type="entry name" value="HELICASE_CTER"/>
    <property type="match status" value="1"/>
</dbReference>
<evidence type="ECO:0000256" key="10">
    <source>
        <dbReference type="ARBA" id="ARBA00023235"/>
    </source>
</evidence>
<dbReference type="Pfam" id="PF01676">
    <property type="entry name" value="Metalloenzyme"/>
    <property type="match status" value="1"/>
</dbReference>
<dbReference type="NCBIfam" id="TIGR00614">
    <property type="entry name" value="recQ_fam"/>
    <property type="match status" value="1"/>
</dbReference>
<dbReference type="GO" id="GO:0004619">
    <property type="term" value="F:phosphoglycerate mutase activity"/>
    <property type="evidence" value="ECO:0007669"/>
    <property type="project" value="UniProtKB-EC"/>
</dbReference>
<dbReference type="SUPFAM" id="SSF64158">
    <property type="entry name" value="2,3-Bisphosphoglycerate-independent phosphoglycerate mutase, substrate-binding domain"/>
    <property type="match status" value="1"/>
</dbReference>
<dbReference type="CDD" id="cd16010">
    <property type="entry name" value="iPGM"/>
    <property type="match status" value="1"/>
</dbReference>
<dbReference type="SMART" id="SM00490">
    <property type="entry name" value="HELICc"/>
    <property type="match status" value="1"/>
</dbReference>
<comment type="catalytic activity">
    <reaction evidence="11">
        <text>ATP + H2O = ADP + phosphate + H(+)</text>
        <dbReference type="Rhea" id="RHEA:13065"/>
        <dbReference type="ChEBI" id="CHEBI:15377"/>
        <dbReference type="ChEBI" id="CHEBI:15378"/>
        <dbReference type="ChEBI" id="CHEBI:30616"/>
        <dbReference type="ChEBI" id="CHEBI:43474"/>
        <dbReference type="ChEBI" id="CHEBI:456216"/>
    </reaction>
</comment>
<evidence type="ECO:0000256" key="6">
    <source>
        <dbReference type="ARBA" id="ARBA00022741"/>
    </source>
</evidence>
<evidence type="ECO:0000259" key="13">
    <source>
        <dbReference type="PROSITE" id="PS51192"/>
    </source>
</evidence>
<evidence type="ECO:0000256" key="7">
    <source>
        <dbReference type="ARBA" id="ARBA00022840"/>
    </source>
</evidence>
<evidence type="ECO:0000256" key="4">
    <source>
        <dbReference type="ARBA" id="ARBA00012026"/>
    </source>
</evidence>
<keyword evidence="9" id="KW-0464">Manganese</keyword>
<dbReference type="GO" id="GO:0030145">
    <property type="term" value="F:manganese ion binding"/>
    <property type="evidence" value="ECO:0007669"/>
    <property type="project" value="InterPro"/>
</dbReference>
<dbReference type="Pfam" id="PF00270">
    <property type="entry name" value="DEAD"/>
    <property type="match status" value="1"/>
</dbReference>
<dbReference type="PANTHER" id="PTHR31637:SF0">
    <property type="entry name" value="2,3-BISPHOSPHOGLYCERATE-INDEPENDENT PHOSPHOGLYCERATE MUTASE"/>
    <property type="match status" value="1"/>
</dbReference>
<sequence length="1197" mass="136263">MDCKQLNIKLNNYRNELQTVQDQICSLRKRAKTLSEEIVLIESSLQQSLSNEGNDCSVKRFNTTDFYWSAEAQSLLNDVFKLENFRSFQLSTINATMSGYDVLLIMPTGGGKSLCFQITALLSKGLTLIISPMISLMEDQFDQLKTLGIAAKIFNSTTSKEEAKDIIQSLGNNGSLSFNLLYVTPEKLAKSKTLLSQLDKCYRNKNFKRIVIDEVHCCSHWGHDFRIDYQFLGVMRTQFPETPILGLTATATPQVISDCQKILNIQGCFVFKDSFFRPNLKYFIERIESKTDLIDTIAKKLKNRYLNKSGLIYCLTIKDVEEVAERLSSQGISAAPYHASLTAERRNRIYQRWMQDKLQVIVATIAFGMGINKKDVRFVLHYSMSKSFENYYQETGRAGRDGEPADCILYFHFNDIFRASTLVFGERNGLSNLYAMVSYCINRSVCRKEQIANYFGDDWKNQCDSCCDNCLRAKNSIKTINIINVMESLSLILTHATQLNRRLTSLKLVEIWLGKGEKKLRPNNLKTPEFHRELAEEIIAFLLINSYLQEEFHFTPYSTISYVQIGPKWLMRLNTSRIDDESAKRIDFLYIENNSISKQNEAMRNRFWILIRLPKIYDALEHRHHHHQHIHQSQNPNQSNNDQNRNLSIEQNYSQTKKSPQTKRLKRILPKCRACLNYRDLHQKMSSPENQVCLIVIDGWGISEIKQGNAIANAETPVMSGLAQNKDQYCTLDASGLSVGLPDGLMGNSEVGHLNIGAGRVIYQDIVRINLDVERKAMRMNASFKEACERAKSYNGRLLFLGLISDGGVHAHIDHLFALLEAAKANQVPKSFIHFFSDGRDTSPTSGIEYIKKVLDKTKEINYGSLSTIMGRYYAMDRDKRWERIRIAVDGLIDGIGEKTSSENVIDCVKNNYQNGVTDEFLKPIIVDAEGLITENDTLVFINYRADRVRQITETLGLKQYFDPPKENLPRNIELFTMTEYKKEFPFKQLYPSVVPKNVLAEVISKASWPQFHTAETEKYAHVTFFFNGGQEKAFEGEERVMVPSPKVATYDLQPEMNCAGVAEEMAKAIASKRYPFLMCNFAPPDMVGHTGKYEPTVRACSATDKAIGVIKKACEENNYILLITADHGNAEKMFDDKGGPLTSHTTNRVPFCMYNTDFKFNLPPDHNPALCDVAPTVLKLLGLTIPTEDMTGKILI</sequence>
<evidence type="ECO:0000256" key="11">
    <source>
        <dbReference type="ARBA" id="ARBA00049360"/>
    </source>
</evidence>
<dbReference type="EnsemblMetazoa" id="SSS_8493s_mrna">
    <property type="protein sequence ID" value="KAF7488810.1"/>
    <property type="gene ID" value="SSS_8493"/>
</dbReference>
<dbReference type="FunFam" id="3.40.50.300:FF:001544">
    <property type="entry name" value="ATP-dependent DNA helicase"/>
    <property type="match status" value="1"/>
</dbReference>
<comment type="pathway">
    <text evidence="2">Carbohydrate degradation; glycolysis; pyruvate from D-glyceraldehyde 3-phosphate: step 3/5.</text>
</comment>
<dbReference type="Gene3D" id="1.10.10.10">
    <property type="entry name" value="Winged helix-like DNA-binding domain superfamily/Winged helix DNA-binding domain"/>
    <property type="match status" value="1"/>
</dbReference>
<dbReference type="Pfam" id="PF06415">
    <property type="entry name" value="iPGM_N"/>
    <property type="match status" value="1"/>
</dbReference>
<dbReference type="OrthoDB" id="1886626at2759"/>
<dbReference type="EC" id="5.4.2.12" evidence="4"/>
<name>A0A834R357_SARSC</name>
<comment type="cofactor">
    <cofactor evidence="1">
        <name>Mn(2+)</name>
        <dbReference type="ChEBI" id="CHEBI:29035"/>
    </cofactor>
</comment>
<comment type="similarity">
    <text evidence="3">Belongs to the BPG-independent phosphoglycerate mutase family.</text>
</comment>
<keyword evidence="8" id="KW-0324">Glycolysis</keyword>
<dbReference type="Pfam" id="PF16124">
    <property type="entry name" value="RecQ_Zn_bind"/>
    <property type="match status" value="1"/>
</dbReference>
<evidence type="ECO:0000256" key="8">
    <source>
        <dbReference type="ARBA" id="ARBA00023152"/>
    </source>
</evidence>
<dbReference type="SMART" id="SM00487">
    <property type="entry name" value="DEXDc"/>
    <property type="match status" value="1"/>
</dbReference>
<dbReference type="FunFam" id="3.40.1450.10:FF:000002">
    <property type="entry name" value="2,3-bisphosphoglycerate-independent phosphoglycerate mutase"/>
    <property type="match status" value="1"/>
</dbReference>
<dbReference type="InterPro" id="IPR005995">
    <property type="entry name" value="Pgm_bpd_ind"/>
</dbReference>
<gene>
    <name evidence="15" type="ORF">SSS_8493</name>
</gene>
<organism evidence="15">
    <name type="scientific">Sarcoptes scabiei</name>
    <name type="common">Itch mite</name>
    <name type="synonym">Acarus scabiei</name>
    <dbReference type="NCBI Taxonomy" id="52283"/>
    <lineage>
        <taxon>Eukaryota</taxon>
        <taxon>Metazoa</taxon>
        <taxon>Ecdysozoa</taxon>
        <taxon>Arthropoda</taxon>
        <taxon>Chelicerata</taxon>
        <taxon>Arachnida</taxon>
        <taxon>Acari</taxon>
        <taxon>Acariformes</taxon>
        <taxon>Sarcoptiformes</taxon>
        <taxon>Astigmata</taxon>
        <taxon>Psoroptidia</taxon>
        <taxon>Sarcoptoidea</taxon>
        <taxon>Sarcoptidae</taxon>
        <taxon>Sarcoptinae</taxon>
        <taxon>Sarcoptes</taxon>
    </lineage>
</organism>
<evidence type="ECO:0000313" key="17">
    <source>
        <dbReference type="Proteomes" id="UP000070412"/>
    </source>
</evidence>
<feature type="domain" description="Helicase C-terminal" evidence="14">
    <location>
        <begin position="293"/>
        <end position="441"/>
    </location>
</feature>
<dbReference type="UniPathway" id="UPA00109">
    <property type="reaction ID" value="UER00186"/>
</dbReference>
<evidence type="ECO:0000256" key="2">
    <source>
        <dbReference type="ARBA" id="ARBA00004798"/>
    </source>
</evidence>
<dbReference type="Gene3D" id="3.40.1450.10">
    <property type="entry name" value="BPG-independent phosphoglycerate mutase, domain B"/>
    <property type="match status" value="1"/>
</dbReference>
<accession>A0A834R357</accession>
<dbReference type="NCBIfam" id="TIGR01307">
    <property type="entry name" value="pgm_bpd_ind"/>
    <property type="match status" value="1"/>
</dbReference>
<dbReference type="InterPro" id="IPR017850">
    <property type="entry name" value="Alkaline_phosphatase_core_sf"/>
</dbReference>
<dbReference type="Gene3D" id="3.40.720.10">
    <property type="entry name" value="Alkaline Phosphatase, subunit A"/>
    <property type="match status" value="1"/>
</dbReference>
<dbReference type="InterPro" id="IPR014001">
    <property type="entry name" value="Helicase_ATP-bd"/>
</dbReference>
<evidence type="ECO:0000256" key="1">
    <source>
        <dbReference type="ARBA" id="ARBA00001936"/>
    </source>
</evidence>
<dbReference type="GO" id="GO:0005737">
    <property type="term" value="C:cytoplasm"/>
    <property type="evidence" value="ECO:0007669"/>
    <property type="project" value="InterPro"/>
</dbReference>
<dbReference type="InterPro" id="IPR032284">
    <property type="entry name" value="RecQ_Zn-bd"/>
</dbReference>
<dbReference type="InterPro" id="IPR027417">
    <property type="entry name" value="P-loop_NTPase"/>
</dbReference>
<evidence type="ECO:0000256" key="5">
    <source>
        <dbReference type="ARBA" id="ARBA00022723"/>
    </source>
</evidence>
<evidence type="ECO:0000256" key="9">
    <source>
        <dbReference type="ARBA" id="ARBA00023211"/>
    </source>
</evidence>
<feature type="domain" description="Helicase ATP-binding" evidence="13">
    <location>
        <begin position="93"/>
        <end position="269"/>
    </location>
</feature>
<dbReference type="GO" id="GO:0006310">
    <property type="term" value="P:DNA recombination"/>
    <property type="evidence" value="ECO:0007669"/>
    <property type="project" value="InterPro"/>
</dbReference>